<feature type="chain" id="PRO_5004731482" evidence="1">
    <location>
        <begin position="27"/>
        <end position="200"/>
    </location>
</feature>
<comment type="caution">
    <text evidence="2">The sequence shown here is derived from an EMBL/GenBank/DDBJ whole genome shotgun (WGS) entry which is preliminary data.</text>
</comment>
<dbReference type="Proteomes" id="UP000017842">
    <property type="component" value="Unassembled WGS sequence"/>
</dbReference>
<reference evidence="2 3" key="1">
    <citation type="journal article" date="2013" name="Genome Announc.">
        <title>Draft Genome Sequence of the Methanotrophic Gammaproteobacterium Methyloglobulus morosus DSM 22980 Strain KoM1.</title>
        <authorList>
            <person name="Poehlein A."/>
            <person name="Deutzmann J.S."/>
            <person name="Daniel R."/>
            <person name="Simeonova D.D."/>
        </authorList>
    </citation>
    <scope>NUCLEOTIDE SEQUENCE [LARGE SCALE GENOMIC DNA]</scope>
    <source>
        <strain evidence="2 3">KoM1</strain>
    </source>
</reference>
<evidence type="ECO:0000313" key="2">
    <source>
        <dbReference type="EMBL" id="ESS73315.1"/>
    </source>
</evidence>
<accession>V5BJ26</accession>
<dbReference type="NCBIfam" id="TIGR04073">
    <property type="entry name" value="exo_TIGR04073"/>
    <property type="match status" value="1"/>
</dbReference>
<name>V5BJ26_9GAMM</name>
<keyword evidence="1" id="KW-0732">Signal</keyword>
<keyword evidence="3" id="KW-1185">Reference proteome</keyword>
<evidence type="ECO:0000256" key="1">
    <source>
        <dbReference type="SAM" id="SignalP"/>
    </source>
</evidence>
<dbReference type="RefSeq" id="WP_023493727.1">
    <property type="nucleotide sequence ID" value="NZ_AYLO01000026.1"/>
</dbReference>
<sequence>MMTSFRQYTLATLFLLLLSVQMPVFAEDYYQQQLQNEQLLNHELKRQNQVRHKSYGRLVADKSLNGLANMASAPLEIPKNIINISNEPDSNVFYGLFGGIIRGSLDTAGRILNGANDLVTAPLPTKPVVQPKYIWDDFDQTNSYGQFYRLVDNPKIEPYVAPTPPPRPVAVVQPIDDRTEQYSQQTNQNLDTYFKQEMQK</sequence>
<evidence type="ECO:0000313" key="3">
    <source>
        <dbReference type="Proteomes" id="UP000017842"/>
    </source>
</evidence>
<dbReference type="OrthoDB" id="8548499at2"/>
<protein>
    <submittedName>
        <fullName evidence="2">Uncharacterized protein</fullName>
    </submittedName>
</protein>
<organism evidence="2 3">
    <name type="scientific">Methyloglobulus morosus KoM1</name>
    <dbReference type="NCBI Taxonomy" id="1116472"/>
    <lineage>
        <taxon>Bacteria</taxon>
        <taxon>Pseudomonadati</taxon>
        <taxon>Pseudomonadota</taxon>
        <taxon>Gammaproteobacteria</taxon>
        <taxon>Methylococcales</taxon>
        <taxon>Methylococcaceae</taxon>
        <taxon>Methyloglobulus</taxon>
    </lineage>
</organism>
<dbReference type="InterPro" id="IPR023824">
    <property type="entry name" value="CHP04073_exosortase-affil"/>
</dbReference>
<dbReference type="EMBL" id="AYLO01000026">
    <property type="protein sequence ID" value="ESS73315.1"/>
    <property type="molecule type" value="Genomic_DNA"/>
</dbReference>
<feature type="signal peptide" evidence="1">
    <location>
        <begin position="1"/>
        <end position="26"/>
    </location>
</feature>
<dbReference type="AlphaFoldDB" id="V5BJ26"/>
<gene>
    <name evidence="2" type="ORF">MGMO_26c00270</name>
</gene>
<proteinExistence type="predicted"/>
<dbReference type="eggNOG" id="ENOG5031QMM">
    <property type="taxonomic scope" value="Bacteria"/>
</dbReference>